<accession>A0A7R9E7P9</accession>
<reference evidence="1" key="1">
    <citation type="submission" date="2020-11" db="EMBL/GenBank/DDBJ databases">
        <authorList>
            <person name="Tran Van P."/>
        </authorList>
    </citation>
    <scope>NUCLEOTIDE SEQUENCE</scope>
</reference>
<name>A0A7R9E7P9_9NEOP</name>
<sequence length="171" mass="18917">MGWGGCIQKYLHTVLAYFCGHSSRSLFLALRTTAFHPCLLLLLASSTSKLFRFFHKSSLHMFHGLLSDGVVVILRSTQKLSTLVRRILIQTLKMARNLVQARFCGSVALQDFRLRFGTGLVLVHSLGLDISYSMAFVLSESSPGLAHVWLVVHTLLAGLGITSRFPLDDLG</sequence>
<dbReference type="EMBL" id="OB793915">
    <property type="protein sequence ID" value="CAD7428985.1"/>
    <property type="molecule type" value="Genomic_DNA"/>
</dbReference>
<organism evidence="1">
    <name type="scientific">Timema monikensis</name>
    <dbReference type="NCBI Taxonomy" id="170555"/>
    <lineage>
        <taxon>Eukaryota</taxon>
        <taxon>Metazoa</taxon>
        <taxon>Ecdysozoa</taxon>
        <taxon>Arthropoda</taxon>
        <taxon>Hexapoda</taxon>
        <taxon>Insecta</taxon>
        <taxon>Pterygota</taxon>
        <taxon>Neoptera</taxon>
        <taxon>Polyneoptera</taxon>
        <taxon>Phasmatodea</taxon>
        <taxon>Timematodea</taxon>
        <taxon>Timematoidea</taxon>
        <taxon>Timematidae</taxon>
        <taxon>Timema</taxon>
    </lineage>
</organism>
<proteinExistence type="predicted"/>
<evidence type="ECO:0000313" key="1">
    <source>
        <dbReference type="EMBL" id="CAD7428985.1"/>
    </source>
</evidence>
<dbReference type="AlphaFoldDB" id="A0A7R9E7P9"/>
<protein>
    <submittedName>
        <fullName evidence="1">Uncharacterized protein</fullName>
    </submittedName>
</protein>
<gene>
    <name evidence="1" type="ORF">TMSB3V08_LOCUS5774</name>
</gene>